<evidence type="ECO:0000256" key="1">
    <source>
        <dbReference type="ARBA" id="ARBA00022617"/>
    </source>
</evidence>
<dbReference type="STRING" id="474950.SAMN05421771_3553"/>
<evidence type="ECO:0000313" key="6">
    <source>
        <dbReference type="EMBL" id="SFS18747.1"/>
    </source>
</evidence>
<keyword evidence="3 4" id="KW-0408">Iron</keyword>
<proteinExistence type="predicted"/>
<reference evidence="6 7" key="1">
    <citation type="submission" date="2016-10" db="EMBL/GenBank/DDBJ databases">
        <authorList>
            <person name="de Groot N.N."/>
        </authorList>
    </citation>
    <scope>NUCLEOTIDE SEQUENCE [LARGE SCALE GENOMIC DNA]</scope>
    <source>
        <strain evidence="6 7">DSM 21001</strain>
    </source>
</reference>
<dbReference type="OrthoDB" id="9779283at2"/>
<keyword evidence="7" id="KW-1185">Reference proteome</keyword>
<dbReference type="Proteomes" id="UP000199024">
    <property type="component" value="Unassembled WGS sequence"/>
</dbReference>
<accession>A0A1I6MSX6</accession>
<dbReference type="Pfam" id="PF13442">
    <property type="entry name" value="Cytochrome_CBB3"/>
    <property type="match status" value="1"/>
</dbReference>
<gene>
    <name evidence="6" type="ORF">SAMN05421771_3553</name>
</gene>
<dbReference type="GO" id="GO:0009055">
    <property type="term" value="F:electron transfer activity"/>
    <property type="evidence" value="ECO:0007669"/>
    <property type="project" value="InterPro"/>
</dbReference>
<dbReference type="GO" id="GO:0046872">
    <property type="term" value="F:metal ion binding"/>
    <property type="evidence" value="ECO:0007669"/>
    <property type="project" value="UniProtKB-KW"/>
</dbReference>
<dbReference type="Gene3D" id="1.10.760.10">
    <property type="entry name" value="Cytochrome c-like domain"/>
    <property type="match status" value="2"/>
</dbReference>
<dbReference type="PANTHER" id="PTHR35008:SF9">
    <property type="entry name" value="CYTOCHROME C DOMAIN-CONTAINING PROTEIN"/>
    <property type="match status" value="1"/>
</dbReference>
<dbReference type="SUPFAM" id="SSF46626">
    <property type="entry name" value="Cytochrome c"/>
    <property type="match status" value="2"/>
</dbReference>
<dbReference type="InterPro" id="IPR009056">
    <property type="entry name" value="Cyt_c-like_dom"/>
</dbReference>
<evidence type="ECO:0000259" key="5">
    <source>
        <dbReference type="PROSITE" id="PS51007"/>
    </source>
</evidence>
<dbReference type="InterPro" id="IPR036909">
    <property type="entry name" value="Cyt_c-like_dom_sf"/>
</dbReference>
<organism evidence="6 7">
    <name type="scientific">Granulicella pectinivorans</name>
    <dbReference type="NCBI Taxonomy" id="474950"/>
    <lineage>
        <taxon>Bacteria</taxon>
        <taxon>Pseudomonadati</taxon>
        <taxon>Acidobacteriota</taxon>
        <taxon>Terriglobia</taxon>
        <taxon>Terriglobales</taxon>
        <taxon>Acidobacteriaceae</taxon>
        <taxon>Granulicella</taxon>
    </lineage>
</organism>
<dbReference type="InterPro" id="IPR051459">
    <property type="entry name" value="Cytochrome_c-type_DH"/>
</dbReference>
<dbReference type="AlphaFoldDB" id="A0A1I6MSX6"/>
<dbReference type="PANTHER" id="PTHR35008">
    <property type="entry name" value="BLL4482 PROTEIN-RELATED"/>
    <property type="match status" value="1"/>
</dbReference>
<dbReference type="EMBL" id="FOZL01000001">
    <property type="protein sequence ID" value="SFS18747.1"/>
    <property type="molecule type" value="Genomic_DNA"/>
</dbReference>
<dbReference type="GO" id="GO:0020037">
    <property type="term" value="F:heme binding"/>
    <property type="evidence" value="ECO:0007669"/>
    <property type="project" value="InterPro"/>
</dbReference>
<evidence type="ECO:0000256" key="4">
    <source>
        <dbReference type="PROSITE-ProRule" id="PRU00433"/>
    </source>
</evidence>
<evidence type="ECO:0000256" key="3">
    <source>
        <dbReference type="ARBA" id="ARBA00023004"/>
    </source>
</evidence>
<dbReference type="PROSITE" id="PS51007">
    <property type="entry name" value="CYTC"/>
    <property type="match status" value="2"/>
</dbReference>
<evidence type="ECO:0000313" key="7">
    <source>
        <dbReference type="Proteomes" id="UP000199024"/>
    </source>
</evidence>
<dbReference type="RefSeq" id="WP_089841183.1">
    <property type="nucleotide sequence ID" value="NZ_FOZL01000001.1"/>
</dbReference>
<feature type="domain" description="Cytochrome c" evidence="5">
    <location>
        <begin position="174"/>
        <end position="255"/>
    </location>
</feature>
<name>A0A1I6MSX6_9BACT</name>
<feature type="domain" description="Cytochrome c" evidence="5">
    <location>
        <begin position="55"/>
        <end position="152"/>
    </location>
</feature>
<keyword evidence="1 4" id="KW-0349">Heme</keyword>
<evidence type="ECO:0000256" key="2">
    <source>
        <dbReference type="ARBA" id="ARBA00022723"/>
    </source>
</evidence>
<sequence length="266" mass="29312">MRKPSLTVAIIACTGAVYAAIILIGTHLSPSALSRLDIWPAPLKSRIWHPTPTPSTVAYGQALFNETPVYAARYTQSRIACANCHLQGGIAPYASPVVGIVPSFPWYSKRNGRRITLEERIQECMTRSENGQPLPHDGPEMRALLAYINRLSEPHTTEAKFIGRGLEPLPILTPDPIHGARIYASQCAGCHGTNGEGTRRPFPPLWGPNAFNDGAGMNTIEKMAPFIHYNMPQNRKGILSVQDSYDVAAFIHAQPRPAYNHAYDRF</sequence>
<dbReference type="Pfam" id="PF21342">
    <property type="entry name" value="SoxA-TsdA_cyt-c"/>
    <property type="match status" value="1"/>
</dbReference>
<keyword evidence="2 4" id="KW-0479">Metal-binding</keyword>
<protein>
    <submittedName>
        <fullName evidence="6">Thiosulfate dehydrogenase</fullName>
    </submittedName>
</protein>